<dbReference type="InterPro" id="IPR000999">
    <property type="entry name" value="RNase_III_dom"/>
</dbReference>
<keyword evidence="4 5" id="KW-0694">RNA-binding</keyword>
<accession>A0A8S0W0X5</accession>
<keyword evidence="3" id="KW-0378">Hydrolase</keyword>
<evidence type="ECO:0000256" key="1">
    <source>
        <dbReference type="ARBA" id="ARBA00022722"/>
    </source>
</evidence>
<dbReference type="Proteomes" id="UP000467700">
    <property type="component" value="Unassembled WGS sequence"/>
</dbReference>
<dbReference type="OrthoDB" id="2392202at2759"/>
<feature type="domain" description="DRBM" evidence="6">
    <location>
        <begin position="277"/>
        <end position="367"/>
    </location>
</feature>
<dbReference type="GO" id="GO:0006364">
    <property type="term" value="P:rRNA processing"/>
    <property type="evidence" value="ECO:0007669"/>
    <property type="project" value="TreeGrafter"/>
</dbReference>
<dbReference type="Pfam" id="PF14622">
    <property type="entry name" value="Ribonucleas_3_3"/>
    <property type="match status" value="1"/>
</dbReference>
<gene>
    <name evidence="8" type="ORF">AAE3_LOCUS1153</name>
</gene>
<keyword evidence="9" id="KW-1185">Reference proteome</keyword>
<reference evidence="8 9" key="1">
    <citation type="submission" date="2020-01" db="EMBL/GenBank/DDBJ databases">
        <authorList>
            <person name="Gupta K D."/>
        </authorList>
    </citation>
    <scope>NUCLEOTIDE SEQUENCE [LARGE SCALE GENOMIC DNA]</scope>
</reference>
<dbReference type="CDD" id="cd00593">
    <property type="entry name" value="RIBOc"/>
    <property type="match status" value="1"/>
</dbReference>
<dbReference type="Gene3D" id="3.30.160.20">
    <property type="match status" value="1"/>
</dbReference>
<dbReference type="PROSITE" id="PS50137">
    <property type="entry name" value="DS_RBD"/>
    <property type="match status" value="1"/>
</dbReference>
<comment type="caution">
    <text evidence="8">The sequence shown here is derived from an EMBL/GenBank/DDBJ whole genome shotgun (WGS) entry which is preliminary data.</text>
</comment>
<evidence type="ECO:0000313" key="9">
    <source>
        <dbReference type="Proteomes" id="UP000467700"/>
    </source>
</evidence>
<dbReference type="GO" id="GO:0004525">
    <property type="term" value="F:ribonuclease III activity"/>
    <property type="evidence" value="ECO:0007669"/>
    <property type="project" value="InterPro"/>
</dbReference>
<dbReference type="GO" id="GO:0006369">
    <property type="term" value="P:termination of RNA polymerase II transcription"/>
    <property type="evidence" value="ECO:0007669"/>
    <property type="project" value="TreeGrafter"/>
</dbReference>
<evidence type="ECO:0000259" key="6">
    <source>
        <dbReference type="PROSITE" id="PS50137"/>
    </source>
</evidence>
<dbReference type="GO" id="GO:0034475">
    <property type="term" value="P:U4 snRNA 3'-end processing"/>
    <property type="evidence" value="ECO:0007669"/>
    <property type="project" value="TreeGrafter"/>
</dbReference>
<dbReference type="AlphaFoldDB" id="A0A8S0W0X5"/>
<dbReference type="SUPFAM" id="SSF69065">
    <property type="entry name" value="RNase III domain-like"/>
    <property type="match status" value="1"/>
</dbReference>
<dbReference type="PANTHER" id="PTHR11207:SF0">
    <property type="entry name" value="RIBONUCLEASE 3"/>
    <property type="match status" value="1"/>
</dbReference>
<evidence type="ECO:0000259" key="7">
    <source>
        <dbReference type="PROSITE" id="PS50142"/>
    </source>
</evidence>
<protein>
    <submittedName>
        <fullName evidence="8">Uncharacterized protein</fullName>
    </submittedName>
</protein>
<evidence type="ECO:0000256" key="5">
    <source>
        <dbReference type="PROSITE-ProRule" id="PRU00266"/>
    </source>
</evidence>
<proteinExistence type="predicted"/>
<evidence type="ECO:0000256" key="4">
    <source>
        <dbReference type="ARBA" id="ARBA00022884"/>
    </source>
</evidence>
<keyword evidence="2" id="KW-0255">Endonuclease</keyword>
<sequence length="370" mass="41111">MVLRFPRGRHLLFPSLSPLRILAIRPYLSPPSTSALRPTWRSLYSETSISETEEMTPALKPDFGKDDAFFPPLPEIRSQAIKLQVYTHRSYYARPNHIFEDSQDDLSPDNEKFEHLGDTVLGLTITNLLMDMFPGLRVGPSTKIRAMIVGNPTLAEISLKYKLPDHLRLHPAQSITLRASTNIQADVFEAFVGGVFLDRGLEPVKTWINALFRPYAFAAYQVARQQHGLPPLLPPNPDGSDGPGPRYTGAHTLGTLNAQLQAPPARLPEPGNLMNQPTVGHLALFNQHLQKHNRNVEWVYSDRAAEGGHPYSDVGLPQEMIMKGTKSTPVWYVKVMVDGQFCGRGRGNTKKAARNEAAKEGLTALGVIVR</sequence>
<dbReference type="InterPro" id="IPR014720">
    <property type="entry name" value="dsRBD_dom"/>
</dbReference>
<dbReference type="EMBL" id="CACVBS010000002">
    <property type="protein sequence ID" value="CAA7258515.1"/>
    <property type="molecule type" value="Genomic_DNA"/>
</dbReference>
<dbReference type="PANTHER" id="PTHR11207">
    <property type="entry name" value="RIBONUCLEASE III"/>
    <property type="match status" value="1"/>
</dbReference>
<organism evidence="8 9">
    <name type="scientific">Cyclocybe aegerita</name>
    <name type="common">Black poplar mushroom</name>
    <name type="synonym">Agrocybe aegerita</name>
    <dbReference type="NCBI Taxonomy" id="1973307"/>
    <lineage>
        <taxon>Eukaryota</taxon>
        <taxon>Fungi</taxon>
        <taxon>Dikarya</taxon>
        <taxon>Basidiomycota</taxon>
        <taxon>Agaricomycotina</taxon>
        <taxon>Agaricomycetes</taxon>
        <taxon>Agaricomycetidae</taxon>
        <taxon>Agaricales</taxon>
        <taxon>Agaricineae</taxon>
        <taxon>Bolbitiaceae</taxon>
        <taxon>Cyclocybe</taxon>
    </lineage>
</organism>
<evidence type="ECO:0000313" key="8">
    <source>
        <dbReference type="EMBL" id="CAA7258515.1"/>
    </source>
</evidence>
<dbReference type="GO" id="GO:0005654">
    <property type="term" value="C:nucleoplasm"/>
    <property type="evidence" value="ECO:0007669"/>
    <property type="project" value="TreeGrafter"/>
</dbReference>
<dbReference type="GO" id="GO:0003723">
    <property type="term" value="F:RNA binding"/>
    <property type="evidence" value="ECO:0007669"/>
    <property type="project" value="UniProtKB-UniRule"/>
</dbReference>
<name>A0A8S0W0X5_CYCAE</name>
<dbReference type="Gene3D" id="1.10.1520.10">
    <property type="entry name" value="Ribonuclease III domain"/>
    <property type="match status" value="1"/>
</dbReference>
<evidence type="ECO:0000256" key="2">
    <source>
        <dbReference type="ARBA" id="ARBA00022759"/>
    </source>
</evidence>
<evidence type="ECO:0000256" key="3">
    <source>
        <dbReference type="ARBA" id="ARBA00022801"/>
    </source>
</evidence>
<dbReference type="SMART" id="SM00535">
    <property type="entry name" value="RIBOc"/>
    <property type="match status" value="1"/>
</dbReference>
<dbReference type="InterPro" id="IPR036389">
    <property type="entry name" value="RNase_III_sf"/>
</dbReference>
<keyword evidence="1" id="KW-0540">Nuclease</keyword>
<dbReference type="SUPFAM" id="SSF54768">
    <property type="entry name" value="dsRNA-binding domain-like"/>
    <property type="match status" value="1"/>
</dbReference>
<dbReference type="PROSITE" id="PS50142">
    <property type="entry name" value="RNASE_3_2"/>
    <property type="match status" value="1"/>
</dbReference>
<dbReference type="Pfam" id="PF00035">
    <property type="entry name" value="dsrm"/>
    <property type="match status" value="1"/>
</dbReference>
<feature type="domain" description="RNase III" evidence="7">
    <location>
        <begin position="76"/>
        <end position="200"/>
    </location>
</feature>